<dbReference type="OrthoDB" id="1080942at2"/>
<dbReference type="RefSeq" id="WP_013616398.1">
    <property type="nucleotide sequence ID" value="NC_015164.1"/>
</dbReference>
<dbReference type="AlphaFoldDB" id="F0R7M9"/>
<proteinExistence type="predicted"/>
<protein>
    <submittedName>
        <fullName evidence="1">Uncharacterized protein</fullName>
    </submittedName>
</protein>
<dbReference type="InterPro" id="IPR046687">
    <property type="entry name" value="DUF6557"/>
</dbReference>
<dbReference type="Proteomes" id="UP000007486">
    <property type="component" value="Chromosome"/>
</dbReference>
<dbReference type="eggNOG" id="ENOG5034AZK">
    <property type="taxonomic scope" value="Bacteria"/>
</dbReference>
<organism evidence="1 2">
    <name type="scientific">Phocaeicola salanitronis (strain DSM 18170 / JCM 13657 / CCUG 60908 / BL78)</name>
    <name type="common">Bacteroides salanitronis</name>
    <dbReference type="NCBI Taxonomy" id="667015"/>
    <lineage>
        <taxon>Bacteria</taxon>
        <taxon>Pseudomonadati</taxon>
        <taxon>Bacteroidota</taxon>
        <taxon>Bacteroidia</taxon>
        <taxon>Bacteroidales</taxon>
        <taxon>Bacteroidaceae</taxon>
        <taxon>Phocaeicola</taxon>
    </lineage>
</organism>
<evidence type="ECO:0000313" key="1">
    <source>
        <dbReference type="EMBL" id="ADY34936.1"/>
    </source>
</evidence>
<accession>F0R7M9</accession>
<dbReference type="STRING" id="667015.Bacsa_0334"/>
<dbReference type="HOGENOM" id="CLU_859592_0_0_10"/>
<keyword evidence="2" id="KW-1185">Reference proteome</keyword>
<gene>
    <name evidence="1" type="ordered locus">Bacsa_0334</name>
</gene>
<reference evidence="1 2" key="1">
    <citation type="journal article" date="2011" name="Stand. Genomic Sci.">
        <title>Complete genome sequence of Bacteroides salanitronis type strain (BL78).</title>
        <authorList>
            <person name="Gronow S."/>
            <person name="Held B."/>
            <person name="Lucas S."/>
            <person name="Lapidus A."/>
            <person name="Del Rio T.G."/>
            <person name="Nolan M."/>
            <person name="Tice H."/>
            <person name="Deshpande S."/>
            <person name="Cheng J.F."/>
            <person name="Pitluck S."/>
            <person name="Liolios K."/>
            <person name="Pagani I."/>
            <person name="Ivanova N."/>
            <person name="Mavromatis K."/>
            <person name="Pati A."/>
            <person name="Tapia R."/>
            <person name="Han C."/>
            <person name="Goodwin L."/>
            <person name="Chen A."/>
            <person name="Palaniappan K."/>
            <person name="Land M."/>
            <person name="Hauser L."/>
            <person name="Chang Y.J."/>
            <person name="Jeffries C.D."/>
            <person name="Brambilla E.M."/>
            <person name="Rohde M."/>
            <person name="Goker M."/>
            <person name="Detter J.C."/>
            <person name="Woyke T."/>
            <person name="Bristow J."/>
            <person name="Markowitz V."/>
            <person name="Hugenholtz P."/>
            <person name="Kyrpides N.C."/>
            <person name="Klenk H.P."/>
            <person name="Eisen J.A."/>
        </authorList>
    </citation>
    <scope>NUCLEOTIDE SEQUENCE [LARGE SCALE GENOMIC DNA]</scope>
    <source>
        <strain evidence="1 2">DSM 18170</strain>
    </source>
</reference>
<dbReference type="Pfam" id="PF20194">
    <property type="entry name" value="DUF6557"/>
    <property type="match status" value="1"/>
</dbReference>
<name>F0R7M9_PHOSB</name>
<dbReference type="KEGG" id="bsa:Bacsa_0334"/>
<sequence length="324" mass="38839">MTLKELVMKVDFDSLRPHLEKFEPEHLDNIYAFREAYDILRRMTPAKNGPHEIHVSWSGGEMEGEEKWIRVHPMHEVSWEEDLAADVVVADDIHLTNEELAMHCLWEITYWGFSPQEQLETFNRRFNHHKPANQYEIALDKLEESIWKHQTPRRLRCRGENGERYTTRQSTRYLFNERKNRSKRKREYRQDKREEYLKRMAARENLITQLSAEGSSFKRSDVDFLLHIEYGRQYDYLSITSGTYGRLDYILESITKYQYLTLEKYNNAIVFIIVPTCYPLTKPELNRFNEAIRLHLGYDDILFGTSTYESSRQDVKVRLLLNRL</sequence>
<dbReference type="EMBL" id="CP002530">
    <property type="protein sequence ID" value="ADY34936.1"/>
    <property type="molecule type" value="Genomic_DNA"/>
</dbReference>
<evidence type="ECO:0000313" key="2">
    <source>
        <dbReference type="Proteomes" id="UP000007486"/>
    </source>
</evidence>